<dbReference type="InParanoid" id="A0A517SBA7"/>
<evidence type="ECO:0000313" key="1">
    <source>
        <dbReference type="EMBL" id="QDT53427.1"/>
    </source>
</evidence>
<protein>
    <recommendedName>
        <fullName evidence="3">Neutral/alkaline non-lysosomal ceramidase</fullName>
    </recommendedName>
</protein>
<dbReference type="Proteomes" id="UP000315700">
    <property type="component" value="Chromosome"/>
</dbReference>
<evidence type="ECO:0008006" key="3">
    <source>
        <dbReference type="Google" id="ProtNLM"/>
    </source>
</evidence>
<gene>
    <name evidence="1" type="ORF">Pan44_14440</name>
</gene>
<dbReference type="OrthoDB" id="337762at2"/>
<accession>A0A517SBA7</accession>
<dbReference type="AlphaFoldDB" id="A0A517SBA7"/>
<dbReference type="KEGG" id="ccos:Pan44_14440"/>
<name>A0A517SBA7_9PLAN</name>
<organism evidence="1 2">
    <name type="scientific">Caulifigura coniformis</name>
    <dbReference type="NCBI Taxonomy" id="2527983"/>
    <lineage>
        <taxon>Bacteria</taxon>
        <taxon>Pseudomonadati</taxon>
        <taxon>Planctomycetota</taxon>
        <taxon>Planctomycetia</taxon>
        <taxon>Planctomycetales</taxon>
        <taxon>Planctomycetaceae</taxon>
        <taxon>Caulifigura</taxon>
    </lineage>
</organism>
<reference evidence="1 2" key="1">
    <citation type="submission" date="2019-02" db="EMBL/GenBank/DDBJ databases">
        <title>Deep-cultivation of Planctomycetes and their phenomic and genomic characterization uncovers novel biology.</title>
        <authorList>
            <person name="Wiegand S."/>
            <person name="Jogler M."/>
            <person name="Boedeker C."/>
            <person name="Pinto D."/>
            <person name="Vollmers J."/>
            <person name="Rivas-Marin E."/>
            <person name="Kohn T."/>
            <person name="Peeters S.H."/>
            <person name="Heuer A."/>
            <person name="Rast P."/>
            <person name="Oberbeckmann S."/>
            <person name="Bunk B."/>
            <person name="Jeske O."/>
            <person name="Meyerdierks A."/>
            <person name="Storesund J.E."/>
            <person name="Kallscheuer N."/>
            <person name="Luecker S."/>
            <person name="Lage O.M."/>
            <person name="Pohl T."/>
            <person name="Merkel B.J."/>
            <person name="Hornburger P."/>
            <person name="Mueller R.-W."/>
            <person name="Bruemmer F."/>
            <person name="Labrenz M."/>
            <person name="Spormann A.M."/>
            <person name="Op den Camp H."/>
            <person name="Overmann J."/>
            <person name="Amann R."/>
            <person name="Jetten M.S.M."/>
            <person name="Mascher T."/>
            <person name="Medema M.H."/>
            <person name="Devos D.P."/>
            <person name="Kaster A.-K."/>
            <person name="Ovreas L."/>
            <person name="Rohde M."/>
            <person name="Galperin M.Y."/>
            <person name="Jogler C."/>
        </authorList>
    </citation>
    <scope>NUCLEOTIDE SEQUENCE [LARGE SCALE GENOMIC DNA]</scope>
    <source>
        <strain evidence="1 2">Pan44</strain>
    </source>
</reference>
<dbReference type="EMBL" id="CP036271">
    <property type="protein sequence ID" value="QDT53427.1"/>
    <property type="molecule type" value="Genomic_DNA"/>
</dbReference>
<sequence>MTAPLLGPDPSLFSGRIGVARVDITPPVGIFARNWGAAAHDVADSIHRPLSLTALTVRSSREAAPLVLVDADLGFWTALDRFQRLRTRVLEELSLDSSRFIFAMTHTHASPHLCDPLEGMAGGELLEQWIGELAPATIQVIREALASEQPSTLDWHWGRCQLASTRDLTDPAPGSSRKICGYDPGVPADQTLLLGRVCDPEGRTRATIVNYACHPTTLAWDNHAISPDYIGAMRETIEAAIPGSLAFFLQGASGELSPRYQYVGDGAVPDRHGRQLGYAALATLEDMEPAGTRLAFDRVVESGAPLAVWTHQPCEASTVIAASEGSVELPLKADLPTAEELDRQYQACTDRALAERLRRKRNLRRALGAGPGFTMPIWAWRIGDAVIVGCMAEAYSLAQTALRARFPDTHLACMNLINGTIGYLPPADRYDLDLYQVWQSPFAAGCLELYIDAAAELVEQLLQTRPG</sequence>
<proteinExistence type="predicted"/>
<keyword evidence="2" id="KW-1185">Reference proteome</keyword>
<dbReference type="RefSeq" id="WP_145028631.1">
    <property type="nucleotide sequence ID" value="NZ_CP036271.1"/>
</dbReference>
<evidence type="ECO:0000313" key="2">
    <source>
        <dbReference type="Proteomes" id="UP000315700"/>
    </source>
</evidence>